<organism evidence="1 2">
    <name type="scientific">Mucilaginibacter pineti</name>
    <dbReference type="NCBI Taxonomy" id="1391627"/>
    <lineage>
        <taxon>Bacteria</taxon>
        <taxon>Pseudomonadati</taxon>
        <taxon>Bacteroidota</taxon>
        <taxon>Sphingobacteriia</taxon>
        <taxon>Sphingobacteriales</taxon>
        <taxon>Sphingobacteriaceae</taxon>
        <taxon>Mucilaginibacter</taxon>
    </lineage>
</organism>
<sequence>MSMPASRAPVLTTQIKQKITNVFIINSGKIVSQIYENLCKVPHYLRVISSARPFWDRSNSTINIYKNRSDPSGLFGYNFKQLQPMIDKEKSELSNETGPTRGVNFTEIRIIGFQ</sequence>
<evidence type="ECO:0000313" key="2">
    <source>
        <dbReference type="Proteomes" id="UP000199072"/>
    </source>
</evidence>
<gene>
    <name evidence="1" type="ORF">SAMN05216464_1047</name>
</gene>
<proteinExistence type="predicted"/>
<keyword evidence="2" id="KW-1185">Reference proteome</keyword>
<evidence type="ECO:0000313" key="1">
    <source>
        <dbReference type="EMBL" id="SDE11364.1"/>
    </source>
</evidence>
<protein>
    <submittedName>
        <fullName evidence="1">Uncharacterized protein</fullName>
    </submittedName>
</protein>
<dbReference type="Proteomes" id="UP000199072">
    <property type="component" value="Unassembled WGS sequence"/>
</dbReference>
<dbReference type="STRING" id="1391627.SAMN05216464_1047"/>
<reference evidence="1 2" key="1">
    <citation type="submission" date="2016-10" db="EMBL/GenBank/DDBJ databases">
        <authorList>
            <person name="de Groot N.N."/>
        </authorList>
    </citation>
    <scope>NUCLEOTIDE SEQUENCE [LARGE SCALE GENOMIC DNA]</scope>
    <source>
        <strain evidence="1 2">47C3B</strain>
    </source>
</reference>
<dbReference type="AlphaFoldDB" id="A0A1G7A8Z6"/>
<dbReference type="EMBL" id="FNAI01000004">
    <property type="protein sequence ID" value="SDE11364.1"/>
    <property type="molecule type" value="Genomic_DNA"/>
</dbReference>
<accession>A0A1G7A8Z6</accession>
<name>A0A1G7A8Z6_9SPHI</name>